<keyword evidence="2" id="KW-1185">Reference proteome</keyword>
<dbReference type="RefSeq" id="WP_262095588.1">
    <property type="nucleotide sequence ID" value="NZ_JAOEGN010000002.1"/>
</dbReference>
<sequence>MNLESFKNKVYSQGRDLEVAIFNYLFESDEREMVSYALSIFQNKDGGFGHGLEPDSINPNSSPFQTSVALETLCDVGYRYENIDPYTKELVTRAFKYLDLTLVNDRWPSTIPSNNDYPCAVWWMHDPQKPVGINPTASILASMLHLSSKRSSTYKKAYNMALEVVNQFLVETTLEKHDLIVLTRLYHALKDTTVEPVLFQSFKEKLFDSIQQAIDPVEKWEGYATMPFDFPLDEDNYGIPQNVLDAGVEYLHKTLKHNYWEPSWVWYKDEDTFEIQSIKWHAILINHYVSYITHIQK</sequence>
<dbReference type="EMBL" id="JAOEGN010000002">
    <property type="protein sequence ID" value="MCU0104363.1"/>
    <property type="molecule type" value="Genomic_DNA"/>
</dbReference>
<protein>
    <submittedName>
        <fullName evidence="1">Uncharacterized protein</fullName>
    </submittedName>
</protein>
<dbReference type="InterPro" id="IPR008930">
    <property type="entry name" value="Terpenoid_cyclase/PrenylTrfase"/>
</dbReference>
<evidence type="ECO:0000313" key="1">
    <source>
        <dbReference type="EMBL" id="MCU0104363.1"/>
    </source>
</evidence>
<evidence type="ECO:0000313" key="2">
    <source>
        <dbReference type="Proteomes" id="UP001209076"/>
    </source>
</evidence>
<dbReference type="Gene3D" id="1.50.10.20">
    <property type="match status" value="1"/>
</dbReference>
<accession>A0ABT2PXJ6</accession>
<comment type="caution">
    <text evidence="1">The sequence shown here is derived from an EMBL/GenBank/DDBJ whole genome shotgun (WGS) entry which is preliminary data.</text>
</comment>
<name>A0ABT2PXJ6_9MOLU</name>
<dbReference type="SUPFAM" id="SSF48239">
    <property type="entry name" value="Terpenoid cyclases/Protein prenyltransferases"/>
    <property type="match status" value="1"/>
</dbReference>
<dbReference type="Proteomes" id="UP001209076">
    <property type="component" value="Unassembled WGS sequence"/>
</dbReference>
<organism evidence="1 2">
    <name type="scientific">Paracholeplasma vituli</name>
    <dbReference type="NCBI Taxonomy" id="69473"/>
    <lineage>
        <taxon>Bacteria</taxon>
        <taxon>Bacillati</taxon>
        <taxon>Mycoplasmatota</taxon>
        <taxon>Mollicutes</taxon>
        <taxon>Acholeplasmatales</taxon>
        <taxon>Acholeplasmataceae</taxon>
        <taxon>Paracholeplasma</taxon>
    </lineage>
</organism>
<proteinExistence type="predicted"/>
<gene>
    <name evidence="1" type="ORF">N7603_01680</name>
</gene>
<reference evidence="2" key="1">
    <citation type="submission" date="2023-07" db="EMBL/GenBank/DDBJ databases">
        <title>Novel Mycoplasma species identified in domestic and wild animals.</title>
        <authorList>
            <person name="Volokhov D.V."/>
            <person name="Furtak V.A."/>
            <person name="Zagorodnyaya T.A."/>
        </authorList>
    </citation>
    <scope>NUCLEOTIDE SEQUENCE [LARGE SCALE GENOMIC DNA]</scope>
    <source>
        <strain evidence="2">92-19</strain>
    </source>
</reference>